<evidence type="ECO:0000256" key="2">
    <source>
        <dbReference type="ARBA" id="ARBA00022723"/>
    </source>
</evidence>
<comment type="cofactor">
    <cofactor evidence="1">
        <name>Mg(2+)</name>
        <dbReference type="ChEBI" id="CHEBI:18420"/>
    </cofactor>
</comment>
<dbReference type="EC" id="4.1.3.6" evidence="8"/>
<dbReference type="KEGG" id="uru:DSM104443_03118"/>
<dbReference type="InterPro" id="IPR011206">
    <property type="entry name" value="Citrate_lyase_beta/mcl1/mcl2"/>
</dbReference>
<feature type="chain" id="PRO_5026684003" evidence="6">
    <location>
        <begin position="26"/>
        <end position="277"/>
    </location>
</feature>
<dbReference type="GO" id="GO:0000287">
    <property type="term" value="F:magnesium ion binding"/>
    <property type="evidence" value="ECO:0007669"/>
    <property type="project" value="TreeGrafter"/>
</dbReference>
<dbReference type="InterPro" id="IPR040442">
    <property type="entry name" value="Pyrv_kinase-like_dom_sf"/>
</dbReference>
<feature type="binding site" evidence="5">
    <location>
        <position position="154"/>
    </location>
    <ligand>
        <name>Mg(2+)</name>
        <dbReference type="ChEBI" id="CHEBI:18420"/>
    </ligand>
</feature>
<dbReference type="SUPFAM" id="SSF51621">
    <property type="entry name" value="Phosphoenolpyruvate/pyruvate domain"/>
    <property type="match status" value="1"/>
</dbReference>
<dbReference type="GO" id="GO:0008815">
    <property type="term" value="F:citrate (pro-3S)-lyase activity"/>
    <property type="evidence" value="ECO:0007669"/>
    <property type="project" value="UniProtKB-EC"/>
</dbReference>
<dbReference type="PANTHER" id="PTHR32308:SF0">
    <property type="entry name" value="HPCH_HPAI ALDOLASE_CITRATE LYASE DOMAIN-CONTAINING PROTEIN"/>
    <property type="match status" value="1"/>
</dbReference>
<reference evidence="8 9" key="1">
    <citation type="submission" date="2020-04" db="EMBL/GenBank/DDBJ databases">
        <title>Usitatibacter rugosus gen. nov., sp. nov. and Usitatibacter palustris sp. nov., novel members of Usitatibacteraceae fam. nov. within the order Nitrosomonadales isolated from soil.</title>
        <authorList>
            <person name="Huber K.J."/>
            <person name="Neumann-Schaal M."/>
            <person name="Geppert A."/>
            <person name="Luckner M."/>
            <person name="Wanner G."/>
            <person name="Overmann J."/>
        </authorList>
    </citation>
    <scope>NUCLEOTIDE SEQUENCE [LARGE SCALE GENOMIC DNA]</scope>
    <source>
        <strain evidence="8 9">0125_3</strain>
    </source>
</reference>
<evidence type="ECO:0000256" key="3">
    <source>
        <dbReference type="ARBA" id="ARBA00022842"/>
    </source>
</evidence>
<dbReference type="AlphaFoldDB" id="A0A6M4GYD8"/>
<gene>
    <name evidence="8" type="primary">citE_2</name>
    <name evidence="8" type="ORF">DSM104443_03118</name>
</gene>
<keyword evidence="9" id="KW-1185">Reference proteome</keyword>
<feature type="binding site" evidence="4">
    <location>
        <position position="127"/>
    </location>
    <ligand>
        <name>substrate</name>
    </ligand>
</feature>
<evidence type="ECO:0000313" key="8">
    <source>
        <dbReference type="EMBL" id="QJR12035.1"/>
    </source>
</evidence>
<keyword evidence="2 5" id="KW-0479">Metal-binding</keyword>
<evidence type="ECO:0000256" key="6">
    <source>
        <dbReference type="SAM" id="SignalP"/>
    </source>
</evidence>
<evidence type="ECO:0000313" key="9">
    <source>
        <dbReference type="Proteomes" id="UP000501534"/>
    </source>
</evidence>
<proteinExistence type="predicted"/>
<evidence type="ECO:0000256" key="4">
    <source>
        <dbReference type="PIRSR" id="PIRSR015582-1"/>
    </source>
</evidence>
<feature type="binding site" evidence="4">
    <location>
        <position position="69"/>
    </location>
    <ligand>
        <name>substrate</name>
    </ligand>
</feature>
<keyword evidence="8" id="KW-0456">Lyase</keyword>
<protein>
    <submittedName>
        <fullName evidence="8">Citrate lyase subunit beta</fullName>
        <ecNumber evidence="8">4.1.3.6</ecNumber>
    </submittedName>
</protein>
<evidence type="ECO:0000256" key="5">
    <source>
        <dbReference type="PIRSR" id="PIRSR015582-2"/>
    </source>
</evidence>
<dbReference type="GO" id="GO:0006107">
    <property type="term" value="P:oxaloacetate metabolic process"/>
    <property type="evidence" value="ECO:0007669"/>
    <property type="project" value="TreeGrafter"/>
</dbReference>
<evidence type="ECO:0000256" key="1">
    <source>
        <dbReference type="ARBA" id="ARBA00001946"/>
    </source>
</evidence>
<sequence>MPQRQRRATLFVGALALEALPAALASGADLVCIDLEDAVPPGRKDEAREKMLVHLGGVTVPPAVQLIVRVNAVGTPEGDADVRDVLARAPTVGALLIPKVESADEVRSVARSADATRSTVELYAIIETALGLEGAASIARADPRLKALFFGGFDLSTALGCEMAWEPLLYARSRVVHAAAIRGLEVLDSPFPDVDDLAALLENCSRVRALGMTGKAAKHASQVKTILNAFTPTPGEIAKARKIVAMFREDPTRPLVYEGKLVELPTIKRMERLAALD</sequence>
<dbReference type="InterPro" id="IPR015813">
    <property type="entry name" value="Pyrv/PenolPyrv_kinase-like_dom"/>
</dbReference>
<name>A0A6M4GYD8_9PROT</name>
<dbReference type="Proteomes" id="UP000501534">
    <property type="component" value="Chromosome"/>
</dbReference>
<dbReference type="Gene3D" id="3.20.20.60">
    <property type="entry name" value="Phosphoenolpyruvate-binding domains"/>
    <property type="match status" value="1"/>
</dbReference>
<evidence type="ECO:0000259" key="7">
    <source>
        <dbReference type="Pfam" id="PF03328"/>
    </source>
</evidence>
<keyword evidence="6" id="KW-0732">Signal</keyword>
<accession>A0A6M4GYD8</accession>
<dbReference type="RefSeq" id="WP_171093883.1">
    <property type="nucleotide sequence ID" value="NZ_CP053069.1"/>
</dbReference>
<dbReference type="PANTHER" id="PTHR32308">
    <property type="entry name" value="LYASE BETA SUBUNIT, PUTATIVE (AFU_ORTHOLOGUE AFUA_4G13030)-RELATED"/>
    <property type="match status" value="1"/>
</dbReference>
<dbReference type="Pfam" id="PF03328">
    <property type="entry name" value="HpcH_HpaI"/>
    <property type="match status" value="1"/>
</dbReference>
<dbReference type="EMBL" id="CP053069">
    <property type="protein sequence ID" value="QJR12035.1"/>
    <property type="molecule type" value="Genomic_DNA"/>
</dbReference>
<dbReference type="PIRSF" id="PIRSF015582">
    <property type="entry name" value="Cit_lyase_B"/>
    <property type="match status" value="1"/>
</dbReference>
<feature type="binding site" evidence="5">
    <location>
        <position position="127"/>
    </location>
    <ligand>
        <name>Mg(2+)</name>
        <dbReference type="ChEBI" id="CHEBI:18420"/>
    </ligand>
</feature>
<organism evidence="8 9">
    <name type="scientific">Usitatibacter rugosus</name>
    <dbReference type="NCBI Taxonomy" id="2732067"/>
    <lineage>
        <taxon>Bacteria</taxon>
        <taxon>Pseudomonadati</taxon>
        <taxon>Pseudomonadota</taxon>
        <taxon>Betaproteobacteria</taxon>
        <taxon>Nitrosomonadales</taxon>
        <taxon>Usitatibacteraceae</taxon>
        <taxon>Usitatibacter</taxon>
    </lineage>
</organism>
<keyword evidence="3 5" id="KW-0460">Magnesium</keyword>
<feature type="domain" description="HpcH/HpaI aldolase/citrate lyase" evidence="7">
    <location>
        <begin position="7"/>
        <end position="220"/>
    </location>
</feature>
<feature type="signal peptide" evidence="6">
    <location>
        <begin position="1"/>
        <end position="25"/>
    </location>
</feature>
<dbReference type="InterPro" id="IPR005000">
    <property type="entry name" value="Aldolase/citrate-lyase_domain"/>
</dbReference>